<comment type="caution">
    <text evidence="2">The sequence shown here is derived from an EMBL/GenBank/DDBJ whole genome shotgun (WGS) entry which is preliminary data.</text>
</comment>
<feature type="region of interest" description="Disordered" evidence="1">
    <location>
        <begin position="502"/>
        <end position="551"/>
    </location>
</feature>
<gene>
    <name evidence="2" type="ORF">Tco025E_01782</name>
</gene>
<feature type="compositionally biased region" description="Basic and acidic residues" evidence="1">
    <location>
        <begin position="614"/>
        <end position="629"/>
    </location>
</feature>
<feature type="region of interest" description="Disordered" evidence="1">
    <location>
        <begin position="587"/>
        <end position="640"/>
    </location>
</feature>
<evidence type="ECO:0000313" key="3">
    <source>
        <dbReference type="Proteomes" id="UP000284403"/>
    </source>
</evidence>
<proteinExistence type="predicted"/>
<evidence type="ECO:0000313" key="2">
    <source>
        <dbReference type="EMBL" id="RNF25995.1"/>
    </source>
</evidence>
<dbReference type="AlphaFoldDB" id="A0A422Q7N3"/>
<feature type="compositionally biased region" description="Polar residues" evidence="1">
    <location>
        <begin position="763"/>
        <end position="778"/>
    </location>
</feature>
<feature type="compositionally biased region" description="Polar residues" evidence="1">
    <location>
        <begin position="512"/>
        <end position="522"/>
    </location>
</feature>
<feature type="compositionally biased region" description="Polar residues" evidence="1">
    <location>
        <begin position="420"/>
        <end position="431"/>
    </location>
</feature>
<feature type="compositionally biased region" description="Low complexity" evidence="1">
    <location>
        <begin position="779"/>
        <end position="789"/>
    </location>
</feature>
<evidence type="ECO:0000256" key="1">
    <source>
        <dbReference type="SAM" id="MobiDB-lite"/>
    </source>
</evidence>
<feature type="region of interest" description="Disordered" evidence="1">
    <location>
        <begin position="758"/>
        <end position="797"/>
    </location>
</feature>
<organism evidence="2 3">
    <name type="scientific">Trypanosoma conorhini</name>
    <dbReference type="NCBI Taxonomy" id="83891"/>
    <lineage>
        <taxon>Eukaryota</taxon>
        <taxon>Discoba</taxon>
        <taxon>Euglenozoa</taxon>
        <taxon>Kinetoplastea</taxon>
        <taxon>Metakinetoplastina</taxon>
        <taxon>Trypanosomatida</taxon>
        <taxon>Trypanosomatidae</taxon>
        <taxon>Trypanosoma</taxon>
    </lineage>
</organism>
<feature type="compositionally biased region" description="Basic and acidic residues" evidence="1">
    <location>
        <begin position="432"/>
        <end position="447"/>
    </location>
</feature>
<dbReference type="EMBL" id="MKKU01000062">
    <property type="protein sequence ID" value="RNF25995.1"/>
    <property type="molecule type" value="Genomic_DNA"/>
</dbReference>
<feature type="region of interest" description="Disordered" evidence="1">
    <location>
        <begin position="226"/>
        <end position="254"/>
    </location>
</feature>
<dbReference type="Proteomes" id="UP000284403">
    <property type="component" value="Unassembled WGS sequence"/>
</dbReference>
<reference evidence="2 3" key="1">
    <citation type="journal article" date="2018" name="BMC Genomics">
        <title>Genomic comparison of Trypanosoma conorhini and Trypanosoma rangeli to Trypanosoma cruzi strains of high and low virulence.</title>
        <authorList>
            <person name="Bradwell K.R."/>
            <person name="Koparde V.N."/>
            <person name="Matveyev A.V."/>
            <person name="Serrano M.G."/>
            <person name="Alves J.M."/>
            <person name="Parikh H."/>
            <person name="Huang B."/>
            <person name="Lee V."/>
            <person name="Espinosa-Alvarez O."/>
            <person name="Ortiz P.A."/>
            <person name="Costa-Martins A.G."/>
            <person name="Teixeira M.M."/>
            <person name="Buck G.A."/>
        </authorList>
    </citation>
    <scope>NUCLEOTIDE SEQUENCE [LARGE SCALE GENOMIC DNA]</scope>
    <source>
        <strain evidence="2 3">025E</strain>
    </source>
</reference>
<feature type="compositionally biased region" description="Polar residues" evidence="1">
    <location>
        <begin position="227"/>
        <end position="243"/>
    </location>
</feature>
<dbReference type="RefSeq" id="XP_029231201.1">
    <property type="nucleotide sequence ID" value="XM_029368718.1"/>
</dbReference>
<sequence length="797" mass="86867">MISLDFTLYRLVCDVTTFTGIFAADAEGRRIPETSGFVCCWCRVPRLRSTAPIEPSGSTSAAFFKARGSDMTLSFNNATGSLEIDADKDVIAFQLKPLSYGGGPAPVVAKGTLDPLPYVGKAAKNYAIKLRGAANQVVGKLLFALEAKEAESGKGDVPATGLGLSDGQGAAAAAAADKLALPPDSKPGAATAQYQHPRSPHQHRQLHGTENDNVFLSQVHMQKKEYVSQSPPSATVTQRNSSEPFPDRHDSIGNAATTKDVVVAKPSNTRGAGYIEMNIEQIIVKSEAIDLNNPAPLLLGGSYYLKIRYGAFSSSTPAVECQTPRKLKYTHRVTVIETPERSLKLRFSLWEDGRQVAGFSLDPAKFRVAPGAWKEYSIPFRYYPTQQSLSLELAVRRFEAAKEEAATEGKKDASAVPSAKPSSETKGASSHSSDETMRFQEKAEQKPEPLQTTPRNQEGIHVLPSRTNNAASTVYQRQNSAKNYVQKGCLDINVRESHWRSALPPAGEETSKTAPTSTQIRPQQRGRGAREVTTHTPPSTAYNGPLGSRVNAENTNAVEQKDESHGVESVKRIQAFLDQLASRNLRSSSATRQAMQGPELLRTSLSQRNGAARTMEHRRDLRGGERDTTPLRNHASLYTTSVDRREDGTLSDWGTDNLYTRDRASWERSASINGSYTGPGRYAASLNGATDGRGRRADLLHLRAGANPRLGSSLMDEWLEWREKKTSAQVSRTGSVNSAFSRDDSVYSIASRNRAVSPLPTKSFAQLSEQRPYQPQYVSRSASRSSAAPGRPPLPMR</sequence>
<feature type="region of interest" description="Disordered" evidence="1">
    <location>
        <begin position="405"/>
        <end position="463"/>
    </location>
</feature>
<accession>A0A422Q7N3</accession>
<dbReference type="OrthoDB" id="262894at2759"/>
<dbReference type="GeneID" id="40315393"/>
<name>A0A422Q7N3_9TRYP</name>
<feature type="region of interest" description="Disordered" evidence="1">
    <location>
        <begin position="180"/>
        <end position="206"/>
    </location>
</feature>
<protein>
    <recommendedName>
        <fullName evidence="4">Hook complex protein, conserved</fullName>
    </recommendedName>
</protein>
<evidence type="ECO:0008006" key="4">
    <source>
        <dbReference type="Google" id="ProtNLM"/>
    </source>
</evidence>
<keyword evidence="3" id="KW-1185">Reference proteome</keyword>